<organism evidence="2 3">
    <name type="scientific">Thalassobaculum litoreum DSM 18839</name>
    <dbReference type="NCBI Taxonomy" id="1123362"/>
    <lineage>
        <taxon>Bacteria</taxon>
        <taxon>Pseudomonadati</taxon>
        <taxon>Pseudomonadota</taxon>
        <taxon>Alphaproteobacteria</taxon>
        <taxon>Rhodospirillales</taxon>
        <taxon>Thalassobaculaceae</taxon>
        <taxon>Thalassobaculum</taxon>
    </lineage>
</organism>
<dbReference type="GO" id="GO:0016706">
    <property type="term" value="F:2-oxoglutarate-dependent dioxygenase activity"/>
    <property type="evidence" value="ECO:0007669"/>
    <property type="project" value="UniProtKB-ARBA"/>
</dbReference>
<evidence type="ECO:0000313" key="3">
    <source>
        <dbReference type="Proteomes" id="UP000198615"/>
    </source>
</evidence>
<comment type="cofactor">
    <cofactor evidence="1">
        <name>Fe(2+)</name>
        <dbReference type="ChEBI" id="CHEBI:29033"/>
    </cofactor>
</comment>
<dbReference type="InterPro" id="IPR008775">
    <property type="entry name" value="Phytyl_CoA_dOase-like"/>
</dbReference>
<dbReference type="AlphaFoldDB" id="A0A8G2BMA8"/>
<sequence length="251" mass="28262">MFPIVLKDAFTKQEVGKLADLLNSAFPDEMKPEYQNSANFAMIDEHKGERGAEIRESIMSMFCASPCLQVAEKVLRDQPVFLMHECAFRFHEPGQYDSHLAFHLDGQFMGTESTTLNFWVPTVDVGETAPGLTFLRPECDIRVFINAFNQNKMGGPTVHTEADLERIYGAPIDSLVTTPVVTAGSVLLFHQTTLHSTQKLPEGGDYRLSIEFRIGQRSALPKHYRSGKYEYAVPQNDGSGWNFDYRRESGT</sequence>
<evidence type="ECO:0000256" key="1">
    <source>
        <dbReference type="ARBA" id="ARBA00001954"/>
    </source>
</evidence>
<keyword evidence="3" id="KW-1185">Reference proteome</keyword>
<gene>
    <name evidence="2" type="ORF">SAMN05660686_03648</name>
</gene>
<dbReference type="Proteomes" id="UP000198615">
    <property type="component" value="Unassembled WGS sequence"/>
</dbReference>
<name>A0A8G2BMA8_9PROT</name>
<evidence type="ECO:0000313" key="2">
    <source>
        <dbReference type="EMBL" id="SDG20071.1"/>
    </source>
</evidence>
<keyword evidence="2" id="KW-0223">Dioxygenase</keyword>
<dbReference type="GO" id="GO:0005506">
    <property type="term" value="F:iron ion binding"/>
    <property type="evidence" value="ECO:0007669"/>
    <property type="project" value="UniProtKB-ARBA"/>
</dbReference>
<keyword evidence="2" id="KW-0560">Oxidoreductase</keyword>
<accession>A0A8G2BMA8</accession>
<comment type="caution">
    <text evidence="2">The sequence shown here is derived from an EMBL/GenBank/DDBJ whole genome shotgun (WGS) entry which is preliminary data.</text>
</comment>
<dbReference type="PANTHER" id="PTHR20883">
    <property type="entry name" value="PHYTANOYL-COA DIOXYGENASE DOMAIN CONTAINING 1"/>
    <property type="match status" value="1"/>
</dbReference>
<dbReference type="EMBL" id="FNBW01000012">
    <property type="protein sequence ID" value="SDG20071.1"/>
    <property type="molecule type" value="Genomic_DNA"/>
</dbReference>
<dbReference type="RefSeq" id="WP_139189387.1">
    <property type="nucleotide sequence ID" value="NZ_FNBW01000012.1"/>
</dbReference>
<dbReference type="Gene3D" id="2.60.120.620">
    <property type="entry name" value="q2cbj1_9rhob like domain"/>
    <property type="match status" value="1"/>
</dbReference>
<reference evidence="2 3" key="1">
    <citation type="submission" date="2016-10" db="EMBL/GenBank/DDBJ databases">
        <authorList>
            <person name="Varghese N."/>
            <person name="Submissions S."/>
        </authorList>
    </citation>
    <scope>NUCLEOTIDE SEQUENCE [LARGE SCALE GENOMIC DNA]</scope>
    <source>
        <strain evidence="2 3">DSM 18839</strain>
    </source>
</reference>
<proteinExistence type="predicted"/>
<dbReference type="PANTHER" id="PTHR20883:SF48">
    <property type="entry name" value="ECTOINE DIOXYGENASE"/>
    <property type="match status" value="1"/>
</dbReference>
<dbReference type="OrthoDB" id="8518224at2"/>
<protein>
    <submittedName>
        <fullName evidence="2">Phytanoyl-CoA dioxygenase (PhyH)</fullName>
    </submittedName>
</protein>
<dbReference type="SUPFAM" id="SSF51197">
    <property type="entry name" value="Clavaminate synthase-like"/>
    <property type="match status" value="1"/>
</dbReference>
<dbReference type="Pfam" id="PF05721">
    <property type="entry name" value="PhyH"/>
    <property type="match status" value="1"/>
</dbReference>